<protein>
    <recommendedName>
        <fullName evidence="3">Tetratricopeptide repeat-containing protein</fullName>
    </recommendedName>
</protein>
<keyword evidence="2" id="KW-1185">Reference proteome</keyword>
<reference evidence="1 2" key="1">
    <citation type="submission" date="2012-09" db="EMBL/GenBank/DDBJ databases">
        <title>Genome Sequence of alkane-degrading Bacterium Alcanivorax sp. 6-D-6.</title>
        <authorList>
            <person name="Lai Q."/>
            <person name="Shao Z."/>
        </authorList>
    </citation>
    <scope>NUCLEOTIDE SEQUENCE [LARGE SCALE GENOMIC DNA]</scope>
    <source>
        <strain evidence="1 2">6-D-6</strain>
    </source>
</reference>
<sequence>MGPPELLALVLLIGVVCWLVFPRDLAGSLRSARMDAVTLSYTNAWLRAKPDDFGVRLVLARNLMDLGLLQQAEEQLDHLSRHASDPSTLATQAWLRSRLPFVALMEIPARQRRDDPLWGQSRAALERVDRTTLSLRQLERYAEMALILDLPDAAVQAYRQLAARQAYPGAWYARGAAALLARGQYREAADEYLLAMASQENHYGRRRYFLAALSSLESGGLIREAAALGQREAAPFLNDQKVLYRLMNMARAAGEYQLAERYAILLLKLDQGLGTP</sequence>
<accession>A0ABQ6YAX8</accession>
<evidence type="ECO:0008006" key="3">
    <source>
        <dbReference type="Google" id="ProtNLM"/>
    </source>
</evidence>
<dbReference type="EMBL" id="AQPF01000005">
    <property type="protein sequence ID" value="KAF0807089.1"/>
    <property type="molecule type" value="Genomic_DNA"/>
</dbReference>
<organism evidence="1 2">
    <name type="scientific">Alcanivorax xiamenensis</name>
    <dbReference type="NCBI Taxonomy" id="1177156"/>
    <lineage>
        <taxon>Bacteria</taxon>
        <taxon>Pseudomonadati</taxon>
        <taxon>Pseudomonadota</taxon>
        <taxon>Gammaproteobacteria</taxon>
        <taxon>Oceanospirillales</taxon>
        <taxon>Alcanivoracaceae</taxon>
        <taxon>Alcanivorax</taxon>
    </lineage>
</organism>
<evidence type="ECO:0000313" key="2">
    <source>
        <dbReference type="Proteomes" id="UP000771797"/>
    </source>
</evidence>
<name>A0ABQ6YAX8_9GAMM</name>
<proteinExistence type="predicted"/>
<evidence type="ECO:0000313" key="1">
    <source>
        <dbReference type="EMBL" id="KAF0807089.1"/>
    </source>
</evidence>
<comment type="caution">
    <text evidence="1">The sequence shown here is derived from an EMBL/GenBank/DDBJ whole genome shotgun (WGS) entry which is preliminary data.</text>
</comment>
<dbReference type="Proteomes" id="UP000771797">
    <property type="component" value="Unassembled WGS sequence"/>
</dbReference>
<gene>
    <name evidence="1" type="ORF">A6D6_01088</name>
</gene>